<protein>
    <submittedName>
        <fullName evidence="5">LacI family transcriptional regulator</fullName>
    </submittedName>
</protein>
<organism evidence="5 6">
    <name type="scientific">Parolsenella catena</name>
    <dbReference type="NCBI Taxonomy" id="2003188"/>
    <lineage>
        <taxon>Bacteria</taxon>
        <taxon>Bacillati</taxon>
        <taxon>Actinomycetota</taxon>
        <taxon>Coriobacteriia</taxon>
        <taxon>Coriobacteriales</taxon>
        <taxon>Atopobiaceae</taxon>
        <taxon>Parolsenella</taxon>
    </lineage>
</organism>
<dbReference type="RefSeq" id="WP_172596339.1">
    <property type="nucleotide sequence ID" value="NZ_AP019367.1"/>
</dbReference>
<feature type="domain" description="HTH lacI-type" evidence="4">
    <location>
        <begin position="4"/>
        <end position="64"/>
    </location>
</feature>
<evidence type="ECO:0000259" key="4">
    <source>
        <dbReference type="PROSITE" id="PS50932"/>
    </source>
</evidence>
<dbReference type="Gene3D" id="3.40.50.2300">
    <property type="match status" value="2"/>
</dbReference>
<dbReference type="Pfam" id="PF13377">
    <property type="entry name" value="Peripla_BP_3"/>
    <property type="match status" value="1"/>
</dbReference>
<keyword evidence="3" id="KW-0804">Transcription</keyword>
<dbReference type="PANTHER" id="PTHR30146:SF109">
    <property type="entry name" value="HTH-TYPE TRANSCRIPTIONAL REGULATOR GALS"/>
    <property type="match status" value="1"/>
</dbReference>
<dbReference type="PANTHER" id="PTHR30146">
    <property type="entry name" value="LACI-RELATED TRANSCRIPTIONAL REPRESSOR"/>
    <property type="match status" value="1"/>
</dbReference>
<keyword evidence="1" id="KW-0805">Transcription regulation</keyword>
<dbReference type="InterPro" id="IPR028082">
    <property type="entry name" value="Peripla_BP_I"/>
</dbReference>
<dbReference type="GO" id="GO:0003700">
    <property type="term" value="F:DNA-binding transcription factor activity"/>
    <property type="evidence" value="ECO:0007669"/>
    <property type="project" value="TreeGrafter"/>
</dbReference>
<evidence type="ECO:0000256" key="1">
    <source>
        <dbReference type="ARBA" id="ARBA00023015"/>
    </source>
</evidence>
<evidence type="ECO:0000256" key="3">
    <source>
        <dbReference type="ARBA" id="ARBA00023163"/>
    </source>
</evidence>
<dbReference type="Gene3D" id="1.10.260.40">
    <property type="entry name" value="lambda repressor-like DNA-binding domains"/>
    <property type="match status" value="1"/>
</dbReference>
<dbReference type="GO" id="GO:0000976">
    <property type="term" value="F:transcription cis-regulatory region binding"/>
    <property type="evidence" value="ECO:0007669"/>
    <property type="project" value="TreeGrafter"/>
</dbReference>
<accession>A0A3G9KAA5</accession>
<dbReference type="InterPro" id="IPR010982">
    <property type="entry name" value="Lambda_DNA-bd_dom_sf"/>
</dbReference>
<proteinExistence type="predicted"/>
<evidence type="ECO:0000313" key="5">
    <source>
        <dbReference type="EMBL" id="BBH49715.1"/>
    </source>
</evidence>
<sequence>MGRVSIRDIAAATGYSPATVSNVLNKKGNVGAKASSIILDAVQRMGYHRANQLERVIFAVARVTGRIVDVSPFHPGVYAGIERGAKAFSLKASMTTLDLTNPSTRKDAVAELAQNANAGVILLATEMISDDEYALFEGFDLPLVVLDGWSDKLALDCVTIANEPAAYRATTLLAEKGHERIGYVGSRIRIKNFPQRERGFRHVLEDMCLPFDEKNRILVDPSPEQGYLELCAWLDDNPPLPTAFFCDNDLVAAALIRALNAHGIRVPDDVSVMGFDDEQLCQVIQPTLSTVHVPRHKMGEMAVRRLFEQTTDIRLAPCITMLHTTIVQRQSIKRI</sequence>
<reference evidence="6" key="1">
    <citation type="submission" date="2018-11" db="EMBL/GenBank/DDBJ databases">
        <title>Comparative genomics of Parolsenella catena and Libanicoccus massiliensis: Reclassification of Libanicoccus massiliensis as Parolsenella massiliensis comb. nov.</title>
        <authorList>
            <person name="Sakamoto M."/>
            <person name="Ikeyama N."/>
            <person name="Murakami T."/>
            <person name="Mori H."/>
            <person name="Yuki M."/>
            <person name="Ohkuma M."/>
        </authorList>
    </citation>
    <scope>NUCLEOTIDE SEQUENCE [LARGE SCALE GENOMIC DNA]</scope>
    <source>
        <strain evidence="6">JCM 31932</strain>
    </source>
</reference>
<dbReference type="SUPFAM" id="SSF53822">
    <property type="entry name" value="Periplasmic binding protein-like I"/>
    <property type="match status" value="1"/>
</dbReference>
<dbReference type="CDD" id="cd01392">
    <property type="entry name" value="HTH_LacI"/>
    <property type="match status" value="1"/>
</dbReference>
<dbReference type="InterPro" id="IPR000843">
    <property type="entry name" value="HTH_LacI"/>
</dbReference>
<keyword evidence="2" id="KW-0238">DNA-binding</keyword>
<evidence type="ECO:0000313" key="6">
    <source>
        <dbReference type="Proteomes" id="UP000273154"/>
    </source>
</evidence>
<dbReference type="GeneID" id="88848449"/>
<evidence type="ECO:0000256" key="2">
    <source>
        <dbReference type="ARBA" id="ARBA00023125"/>
    </source>
</evidence>
<dbReference type="InterPro" id="IPR046335">
    <property type="entry name" value="LacI/GalR-like_sensor"/>
</dbReference>
<dbReference type="AlphaFoldDB" id="A0A3G9KAA5"/>
<keyword evidence="6" id="KW-1185">Reference proteome</keyword>
<dbReference type="SUPFAM" id="SSF47413">
    <property type="entry name" value="lambda repressor-like DNA-binding domains"/>
    <property type="match status" value="1"/>
</dbReference>
<name>A0A3G9KAA5_9ACTN</name>
<gene>
    <name evidence="5" type="primary">lacI_1</name>
    <name evidence="5" type="ORF">Pcatena_03020</name>
</gene>
<dbReference type="EMBL" id="AP019367">
    <property type="protein sequence ID" value="BBH49715.1"/>
    <property type="molecule type" value="Genomic_DNA"/>
</dbReference>
<dbReference type="KEGG" id="pcat:Pcatena_03020"/>
<dbReference type="Pfam" id="PF00356">
    <property type="entry name" value="LacI"/>
    <property type="match status" value="1"/>
</dbReference>
<dbReference type="PROSITE" id="PS50932">
    <property type="entry name" value="HTH_LACI_2"/>
    <property type="match status" value="1"/>
</dbReference>
<dbReference type="Proteomes" id="UP000273154">
    <property type="component" value="Chromosome"/>
</dbReference>
<dbReference type="SMART" id="SM00354">
    <property type="entry name" value="HTH_LACI"/>
    <property type="match status" value="1"/>
</dbReference>